<name>A0A9P5C4R5_9PLEO</name>
<keyword evidence="1" id="KW-0175">Coiled coil</keyword>
<evidence type="ECO:0000313" key="4">
    <source>
        <dbReference type="Proteomes" id="UP000758155"/>
    </source>
</evidence>
<dbReference type="Proteomes" id="UP000758155">
    <property type="component" value="Unassembled WGS sequence"/>
</dbReference>
<gene>
    <name evidence="3" type="ORF">E8E12_009995</name>
</gene>
<dbReference type="OrthoDB" id="3711089at2759"/>
<organism evidence="3 4">
    <name type="scientific">Didymella heteroderae</name>
    <dbReference type="NCBI Taxonomy" id="1769908"/>
    <lineage>
        <taxon>Eukaryota</taxon>
        <taxon>Fungi</taxon>
        <taxon>Dikarya</taxon>
        <taxon>Ascomycota</taxon>
        <taxon>Pezizomycotina</taxon>
        <taxon>Dothideomycetes</taxon>
        <taxon>Pleosporomycetidae</taxon>
        <taxon>Pleosporales</taxon>
        <taxon>Pleosporineae</taxon>
        <taxon>Didymellaceae</taxon>
        <taxon>Didymella</taxon>
    </lineage>
</organism>
<keyword evidence="4" id="KW-1185">Reference proteome</keyword>
<evidence type="ECO:0000256" key="1">
    <source>
        <dbReference type="SAM" id="Coils"/>
    </source>
</evidence>
<dbReference type="EMBL" id="SWKV01000010">
    <property type="protein sequence ID" value="KAF3044120.1"/>
    <property type="molecule type" value="Genomic_DNA"/>
</dbReference>
<reference evidence="3" key="1">
    <citation type="submission" date="2019-04" db="EMBL/GenBank/DDBJ databases">
        <title>Sequencing of skin fungus with MAO and IRED activity.</title>
        <authorList>
            <person name="Marsaioli A.J."/>
            <person name="Bonatto J.M.C."/>
            <person name="Reis Junior O."/>
        </authorList>
    </citation>
    <scope>NUCLEOTIDE SEQUENCE</scope>
    <source>
        <strain evidence="3">28M1</strain>
    </source>
</reference>
<sequence length="524" mass="58796">MSDFNEQKTPLTLANVQAWARYEFPEAFKELPRASRVSYIDIDDTSFNRVIQRSLGRSTHKKLLVIGDYAPGDDVEDSKVVAHVHEHDTEITFYRLSEETVDGKPELHPVRATSNVAFYSPFSKVGDDTGGSKAIHRVSAVILYYFLASELVNELVRHKNDSRWFAKNFREACDWIGNDGDRPSPVSRPGTARRESDKDSTFELPTKIKREREEYTPTGTPKPKRINHSRKASQVSESVPSPAVEFFSTTKRRPSHVRKPSTLSEGILSPTDEVLADETMLKHAYSGLQQECAQIKTKLAATKERMRLAEALVHSRDIDLHLSKVRVERAERDAAAARKELNDLKTSLLKDIEKVVMNKFAGGSVACLYASPTSTVTTTIDALSTNIEQPVSATGTVGDAPYTSSLLHYDTQIKQTWTMLTTMRALISCVNADQCFQPNALVQTAELLHATASKELEYLLKCAELLIRYEYDKPGRISKNSVTREDVEQGLVALGRLINKLVPKDDELEAARVRLLQRWGFLTP</sequence>
<feature type="compositionally biased region" description="Basic residues" evidence="2">
    <location>
        <begin position="250"/>
        <end position="259"/>
    </location>
</feature>
<feature type="coiled-coil region" evidence="1">
    <location>
        <begin position="285"/>
        <end position="347"/>
    </location>
</feature>
<dbReference type="AlphaFoldDB" id="A0A9P5C4R5"/>
<accession>A0A9P5C4R5</accession>
<feature type="region of interest" description="Disordered" evidence="2">
    <location>
        <begin position="176"/>
        <end position="264"/>
    </location>
</feature>
<protein>
    <submittedName>
        <fullName evidence="3">Uncharacterized protein</fullName>
    </submittedName>
</protein>
<comment type="caution">
    <text evidence="3">The sequence shown here is derived from an EMBL/GenBank/DDBJ whole genome shotgun (WGS) entry which is preliminary data.</text>
</comment>
<evidence type="ECO:0000313" key="3">
    <source>
        <dbReference type="EMBL" id="KAF3044120.1"/>
    </source>
</evidence>
<feature type="compositionally biased region" description="Basic and acidic residues" evidence="2">
    <location>
        <begin position="192"/>
        <end position="215"/>
    </location>
</feature>
<evidence type="ECO:0000256" key="2">
    <source>
        <dbReference type="SAM" id="MobiDB-lite"/>
    </source>
</evidence>
<proteinExistence type="predicted"/>
<feature type="compositionally biased region" description="Basic residues" evidence="2">
    <location>
        <begin position="222"/>
        <end position="231"/>
    </location>
</feature>